<dbReference type="EMBL" id="QAYE01000023">
    <property type="protein sequence ID" value="PTW43404.1"/>
    <property type="molecule type" value="Genomic_DNA"/>
</dbReference>
<sequence>MHASGPWKESVLTRLALIALALVTLSVAHPARVAAGAAEVSGNGPSFSCSSATTAIEKTICADPKLRALDRQMAQLFALAQQGAFITGTSNQLPAQRTALQEMRACAAAGAAQPLAVCLRDHYVVRNQELAIAVLIKAPTTALPVLRAGDPAFAPILEAVQLWSEAPMDANWSAPERAQGRDRIAALLQPYLTSLQTNADQSFGSSILSDPGTDGVAVRKIDDLFHSERHFAAFLNVLGPYLNEPKLSRMPRNLPCAAIVRHPKLLDATGPVFGSTMDNFVLSNDCSASLPPLPSLDALVTKLNARWPECQGTIRYAAYRTFSRAVDQARLGFAPVAKTWSLPARKGVTKADTATVQADLTAYYVANIHQTPSAAATMARNALLGVLQNAHACD</sequence>
<reference evidence="1 2" key="1">
    <citation type="submission" date="2018-04" db="EMBL/GenBank/DDBJ databases">
        <title>Genomic Encyclopedia of Type Strains, Phase III (KMG-III): the genomes of soil and plant-associated and newly described type strains.</title>
        <authorList>
            <person name="Whitman W."/>
        </authorList>
    </citation>
    <scope>NUCLEOTIDE SEQUENCE [LARGE SCALE GENOMIC DNA]</scope>
    <source>
        <strain evidence="1 2">MA-olki</strain>
    </source>
</reference>
<dbReference type="GO" id="GO:0005576">
    <property type="term" value="C:extracellular region"/>
    <property type="evidence" value="ECO:0007669"/>
    <property type="project" value="TreeGrafter"/>
</dbReference>
<organism evidence="1 2">
    <name type="scientific">Sphingomonas faeni</name>
    <dbReference type="NCBI Taxonomy" id="185950"/>
    <lineage>
        <taxon>Bacteria</taxon>
        <taxon>Pseudomonadati</taxon>
        <taxon>Pseudomonadota</taxon>
        <taxon>Alphaproteobacteria</taxon>
        <taxon>Sphingomonadales</taxon>
        <taxon>Sphingomonadaceae</taxon>
        <taxon>Sphingomonas</taxon>
    </lineage>
</organism>
<evidence type="ECO:0000313" key="2">
    <source>
        <dbReference type="Proteomes" id="UP000244013"/>
    </source>
</evidence>
<dbReference type="AlphaFoldDB" id="A0A2T5TVY2"/>
<comment type="caution">
    <text evidence="1">The sequence shown here is derived from an EMBL/GenBank/DDBJ whole genome shotgun (WGS) entry which is preliminary data.</text>
</comment>
<dbReference type="Proteomes" id="UP000244013">
    <property type="component" value="Unassembled WGS sequence"/>
</dbReference>
<protein>
    <submittedName>
        <fullName evidence="1">Uncharacterized protein</fullName>
    </submittedName>
</protein>
<gene>
    <name evidence="1" type="ORF">C8J25_1235</name>
</gene>
<dbReference type="PANTHER" id="PTHR37549:SF1">
    <property type="entry name" value="LIPOPROTEIN LPRI"/>
    <property type="match status" value="1"/>
</dbReference>
<dbReference type="PANTHER" id="PTHR37549">
    <property type="entry name" value="LIPOPROTEIN LPRI"/>
    <property type="match status" value="1"/>
</dbReference>
<name>A0A2T5TVY2_9SPHN</name>
<evidence type="ECO:0000313" key="1">
    <source>
        <dbReference type="EMBL" id="PTW43404.1"/>
    </source>
</evidence>
<accession>A0A2T5TVY2</accession>
<dbReference type="InterPro" id="IPR052755">
    <property type="entry name" value="Lysozyme_Inhibitor_LprI"/>
</dbReference>
<proteinExistence type="predicted"/>